<dbReference type="InterPro" id="IPR001347">
    <property type="entry name" value="SIS_dom"/>
</dbReference>
<proteinExistence type="inferred from homology"/>
<evidence type="ECO:0000256" key="5">
    <source>
        <dbReference type="PROSITE-ProRule" id="PRU00703"/>
    </source>
</evidence>
<dbReference type="InterPro" id="IPR050986">
    <property type="entry name" value="GutQ/KpsF_isomerases"/>
</dbReference>
<dbReference type="InterPro" id="IPR046342">
    <property type="entry name" value="CBS_dom_sf"/>
</dbReference>
<keyword evidence="9" id="KW-1185">Reference proteome</keyword>
<evidence type="ECO:0000256" key="2">
    <source>
        <dbReference type="ARBA" id="ARBA00022737"/>
    </source>
</evidence>
<dbReference type="GO" id="GO:0016853">
    <property type="term" value="F:isomerase activity"/>
    <property type="evidence" value="ECO:0007669"/>
    <property type="project" value="UniProtKB-KW"/>
</dbReference>
<reference evidence="8 9" key="1">
    <citation type="submission" date="2022-05" db="EMBL/GenBank/DDBJ databases">
        <authorList>
            <person name="Jo J.-H."/>
            <person name="Im W.-T."/>
        </authorList>
    </citation>
    <scope>NUCLEOTIDE SEQUENCE [LARGE SCALE GENOMIC DNA]</scope>
    <source>
        <strain evidence="8 9">NSE70-1</strain>
    </source>
</reference>
<dbReference type="InterPro" id="IPR046348">
    <property type="entry name" value="SIS_dom_sf"/>
</dbReference>
<feature type="domain" description="CBS" evidence="6">
    <location>
        <begin position="213"/>
        <end position="274"/>
    </location>
</feature>
<dbReference type="PIRSF" id="PIRSF004692">
    <property type="entry name" value="KdsD_KpsF"/>
    <property type="match status" value="1"/>
</dbReference>
<dbReference type="EMBL" id="JAMGBA010000001">
    <property type="protein sequence ID" value="MCL6697293.1"/>
    <property type="molecule type" value="Genomic_DNA"/>
</dbReference>
<dbReference type="InterPro" id="IPR004800">
    <property type="entry name" value="KdsD/KpsF-type"/>
</dbReference>
<evidence type="ECO:0000259" key="7">
    <source>
        <dbReference type="PROSITE" id="PS51464"/>
    </source>
</evidence>
<dbReference type="RefSeq" id="WP_249902670.1">
    <property type="nucleotide sequence ID" value="NZ_JAMGBA010000001.1"/>
</dbReference>
<dbReference type="NCBIfam" id="TIGR00393">
    <property type="entry name" value="kpsF"/>
    <property type="match status" value="1"/>
</dbReference>
<dbReference type="PROSITE" id="PS51371">
    <property type="entry name" value="CBS"/>
    <property type="match status" value="2"/>
</dbReference>
<dbReference type="InterPro" id="IPR000644">
    <property type="entry name" value="CBS_dom"/>
</dbReference>
<comment type="similarity">
    <text evidence="1 4">Belongs to the SIS family. GutQ/KpsF subfamily.</text>
</comment>
<comment type="caution">
    <text evidence="8">The sequence shown here is derived from an EMBL/GenBank/DDBJ whole genome shotgun (WGS) entry which is preliminary data.</text>
</comment>
<dbReference type="SUPFAM" id="SSF53697">
    <property type="entry name" value="SIS domain"/>
    <property type="match status" value="1"/>
</dbReference>
<evidence type="ECO:0000256" key="3">
    <source>
        <dbReference type="ARBA" id="ARBA00023122"/>
    </source>
</evidence>
<evidence type="ECO:0000313" key="8">
    <source>
        <dbReference type="EMBL" id="MCL6697293.1"/>
    </source>
</evidence>
<evidence type="ECO:0000259" key="6">
    <source>
        <dbReference type="PROSITE" id="PS51371"/>
    </source>
</evidence>
<sequence>MSIQNAVRFDFPSHSVLNRGAEVIRTEAAALQLLASSLDESFIMACEAILRSQGRVVITGMGKSGHIGRKWAATMSATGTPAIYVHPAEAAHGDLGMLIRGDVLIVISNSGNTSELRPFLKYAKEIGVPVIGVASRLDSIVMENADIKLCLPVTREACHANIAPTTSTTMQLALGDALAMTLMDLRGFSVDGMKALHPGGSLGLRLTPVREMMHSADHIPLVDQSAPLREVILTMTSKGFGIAGVVDPAGRLIGAITDGDLRRHFEDLVNPDATAEEVMTRNPITISANMLAEDALQLLNENEITGAFVMEPIALVNTNVPVGIVHIHDFLRIGLG</sequence>
<keyword evidence="8" id="KW-0413">Isomerase</keyword>
<dbReference type="PANTHER" id="PTHR42745">
    <property type="match status" value="1"/>
</dbReference>
<accession>A0ABT0RQJ8</accession>
<dbReference type="Pfam" id="PF01380">
    <property type="entry name" value="SIS"/>
    <property type="match status" value="1"/>
</dbReference>
<evidence type="ECO:0000256" key="1">
    <source>
        <dbReference type="ARBA" id="ARBA00008165"/>
    </source>
</evidence>
<dbReference type="Gene3D" id="3.40.50.10490">
    <property type="entry name" value="Glucose-6-phosphate isomerase like protein, domain 1"/>
    <property type="match status" value="1"/>
</dbReference>
<dbReference type="Gene3D" id="3.10.580.10">
    <property type="entry name" value="CBS-domain"/>
    <property type="match status" value="1"/>
</dbReference>
<dbReference type="CDD" id="cd05014">
    <property type="entry name" value="SIS_Kpsf"/>
    <property type="match status" value="1"/>
</dbReference>
<organism evidence="8 9">
    <name type="scientific">Sphingomonas caseinilyticus</name>
    <dbReference type="NCBI Taxonomy" id="2908205"/>
    <lineage>
        <taxon>Bacteria</taxon>
        <taxon>Pseudomonadati</taxon>
        <taxon>Pseudomonadota</taxon>
        <taxon>Alphaproteobacteria</taxon>
        <taxon>Sphingomonadales</taxon>
        <taxon>Sphingomonadaceae</taxon>
        <taxon>Sphingomonas</taxon>
    </lineage>
</organism>
<dbReference type="CDD" id="cd04604">
    <property type="entry name" value="CBS_pair_SIS_assoc"/>
    <property type="match status" value="1"/>
</dbReference>
<dbReference type="PROSITE" id="PS51464">
    <property type="entry name" value="SIS"/>
    <property type="match status" value="1"/>
</dbReference>
<evidence type="ECO:0000256" key="4">
    <source>
        <dbReference type="PIRNR" id="PIRNR004692"/>
    </source>
</evidence>
<dbReference type="PANTHER" id="PTHR42745:SF1">
    <property type="entry name" value="ARABINOSE 5-PHOSPHATE ISOMERASE KDSD"/>
    <property type="match status" value="1"/>
</dbReference>
<keyword evidence="2" id="KW-0677">Repeat</keyword>
<gene>
    <name evidence="8" type="ORF">LZ496_00615</name>
</gene>
<feature type="domain" description="CBS" evidence="6">
    <location>
        <begin position="279"/>
        <end position="336"/>
    </location>
</feature>
<evidence type="ECO:0000313" key="9">
    <source>
        <dbReference type="Proteomes" id="UP001203410"/>
    </source>
</evidence>
<protein>
    <submittedName>
        <fullName evidence="8">KpsF/GutQ family sugar-phosphate isomerase</fullName>
    </submittedName>
</protein>
<dbReference type="Pfam" id="PF00571">
    <property type="entry name" value="CBS"/>
    <property type="match status" value="2"/>
</dbReference>
<dbReference type="InterPro" id="IPR035474">
    <property type="entry name" value="SIS_Kpsf"/>
</dbReference>
<name>A0ABT0RQJ8_9SPHN</name>
<keyword evidence="3 5" id="KW-0129">CBS domain</keyword>
<dbReference type="SMART" id="SM00116">
    <property type="entry name" value="CBS"/>
    <property type="match status" value="2"/>
</dbReference>
<dbReference type="Proteomes" id="UP001203410">
    <property type="component" value="Unassembled WGS sequence"/>
</dbReference>
<feature type="domain" description="SIS" evidence="7">
    <location>
        <begin position="45"/>
        <end position="188"/>
    </location>
</feature>